<gene>
    <name evidence="1" type="ORF">OWV82_001404</name>
</gene>
<dbReference type="Proteomes" id="UP001164539">
    <property type="component" value="Chromosome 1"/>
</dbReference>
<evidence type="ECO:0000313" key="1">
    <source>
        <dbReference type="EMBL" id="KAJ4728481.1"/>
    </source>
</evidence>
<organism evidence="1 2">
    <name type="scientific">Melia azedarach</name>
    <name type="common">Chinaberry tree</name>
    <dbReference type="NCBI Taxonomy" id="155640"/>
    <lineage>
        <taxon>Eukaryota</taxon>
        <taxon>Viridiplantae</taxon>
        <taxon>Streptophyta</taxon>
        <taxon>Embryophyta</taxon>
        <taxon>Tracheophyta</taxon>
        <taxon>Spermatophyta</taxon>
        <taxon>Magnoliopsida</taxon>
        <taxon>eudicotyledons</taxon>
        <taxon>Gunneridae</taxon>
        <taxon>Pentapetalae</taxon>
        <taxon>rosids</taxon>
        <taxon>malvids</taxon>
        <taxon>Sapindales</taxon>
        <taxon>Meliaceae</taxon>
        <taxon>Melia</taxon>
    </lineage>
</organism>
<accession>A0ACC1YXL9</accession>
<protein>
    <submittedName>
        <fullName evidence="1">Myosin-binding protein</fullName>
    </submittedName>
</protein>
<keyword evidence="2" id="KW-1185">Reference proteome</keyword>
<comment type="caution">
    <text evidence="1">The sequence shown here is derived from an EMBL/GenBank/DDBJ whole genome shotgun (WGS) entry which is preliminary data.</text>
</comment>
<name>A0ACC1YXL9_MELAZ</name>
<dbReference type="EMBL" id="CM051394">
    <property type="protein sequence ID" value="KAJ4728481.1"/>
    <property type="molecule type" value="Genomic_DNA"/>
</dbReference>
<proteinExistence type="predicted"/>
<sequence length="654" mass="73627">MMGSYTIRLWTVCGLIGAFIDLALAYFLLCVSTFAFFPSKFCNLFGLFLPCPCTGFFGYQNNYVCWHKLLIDLPRRKIFTVHMLIKSRFPFDLIWFDDHPCNLDMAPCSIRTYDHGVLELENERSSSAFSSPKLQNLVDRETGFDAKGKKVVNQKQRYGTRRRRRSALGFGKSSALQSVVGGASCSTYIGSDIKSQIIGKEDGLRDEGKAENDLDLGGTTRDNFEQSGLFGKNKAKANDSSSVEKFIFGKNNAQDNVGHAGNEENMTRMLEEALREEKAACSALQLELEKERAASATAADEAMAMILRLQAEKAAVEMEARQYQRMIEEQFAYEEEEMDILKEILVRRERENHFLEKEVEAYRQMKCLGNVQSEVDMSYLTSELGQKPSHSHDPKEESSCVLRENGESKSIGNNGNWPPTYEVSFAEVTSEALLTCSGIEEIRSCCGDNIEKDREQKSEVCDSLHGSILDSEPIIYDVHVIDKTELRKEDNSKESGPSNFAVNDFGVSISELVGDCSSTSIAHRNQNNRTDIFEMKNGVPELGHLHHKNSHPDSAWSSSSIASGERLKIETEVELFRERLRRVQEGKENLSFSAEQRESINSHLKLVEDMLNQLREIQELRDPVRQASLPPPSSKVSLTKRRAKSMSLESHGSS</sequence>
<reference evidence="1 2" key="1">
    <citation type="journal article" date="2023" name="Science">
        <title>Complex scaffold remodeling in plant triterpene biosynthesis.</title>
        <authorList>
            <person name="De La Pena R."/>
            <person name="Hodgson H."/>
            <person name="Liu J.C."/>
            <person name="Stephenson M.J."/>
            <person name="Martin A.C."/>
            <person name="Owen C."/>
            <person name="Harkess A."/>
            <person name="Leebens-Mack J."/>
            <person name="Jimenez L.E."/>
            <person name="Osbourn A."/>
            <person name="Sattely E.S."/>
        </authorList>
    </citation>
    <scope>NUCLEOTIDE SEQUENCE [LARGE SCALE GENOMIC DNA]</scope>
    <source>
        <strain evidence="2">cv. JPN11</strain>
        <tissue evidence="1">Leaf</tissue>
    </source>
</reference>
<evidence type="ECO:0000313" key="2">
    <source>
        <dbReference type="Proteomes" id="UP001164539"/>
    </source>
</evidence>